<name>A0ABN3G3A7_9ACTN</name>
<sequence length="61" mass="6354">MPFSLARCPVAAAAPEPVFRDPILVDPLHVPHQSERSGWPVAVGVLALIGFAAVSVPLGLL</sequence>
<feature type="transmembrane region" description="Helical" evidence="1">
    <location>
        <begin position="37"/>
        <end position="60"/>
    </location>
</feature>
<protein>
    <submittedName>
        <fullName evidence="2">Uncharacterized protein</fullName>
    </submittedName>
</protein>
<evidence type="ECO:0000313" key="3">
    <source>
        <dbReference type="Proteomes" id="UP001501584"/>
    </source>
</evidence>
<organism evidence="2 3">
    <name type="scientific">Glycomyces rutgersensis</name>
    <dbReference type="NCBI Taxonomy" id="58115"/>
    <lineage>
        <taxon>Bacteria</taxon>
        <taxon>Bacillati</taxon>
        <taxon>Actinomycetota</taxon>
        <taxon>Actinomycetes</taxon>
        <taxon>Glycomycetales</taxon>
        <taxon>Glycomycetaceae</taxon>
        <taxon>Glycomyces</taxon>
    </lineage>
</organism>
<gene>
    <name evidence="2" type="ORF">GCM10010403_40440</name>
</gene>
<keyword evidence="1" id="KW-0472">Membrane</keyword>
<dbReference type="Proteomes" id="UP001501584">
    <property type="component" value="Unassembled WGS sequence"/>
</dbReference>
<evidence type="ECO:0000256" key="1">
    <source>
        <dbReference type="SAM" id="Phobius"/>
    </source>
</evidence>
<comment type="caution">
    <text evidence="2">The sequence shown here is derived from an EMBL/GenBank/DDBJ whole genome shotgun (WGS) entry which is preliminary data.</text>
</comment>
<reference evidence="2 3" key="1">
    <citation type="journal article" date="2019" name="Int. J. Syst. Evol. Microbiol.">
        <title>The Global Catalogue of Microorganisms (GCM) 10K type strain sequencing project: providing services to taxonomists for standard genome sequencing and annotation.</title>
        <authorList>
            <consortium name="The Broad Institute Genomics Platform"/>
            <consortium name="The Broad Institute Genome Sequencing Center for Infectious Disease"/>
            <person name="Wu L."/>
            <person name="Ma J."/>
        </authorList>
    </citation>
    <scope>NUCLEOTIDE SEQUENCE [LARGE SCALE GENOMIC DNA]</scope>
    <source>
        <strain evidence="2 3">JCM 6238</strain>
    </source>
</reference>
<evidence type="ECO:0000313" key="2">
    <source>
        <dbReference type="EMBL" id="GAA2343265.1"/>
    </source>
</evidence>
<dbReference type="EMBL" id="BAAASX010000007">
    <property type="protein sequence ID" value="GAA2343265.1"/>
    <property type="molecule type" value="Genomic_DNA"/>
</dbReference>
<keyword evidence="1" id="KW-1133">Transmembrane helix</keyword>
<accession>A0ABN3G3A7</accession>
<keyword evidence="1" id="KW-0812">Transmembrane</keyword>
<proteinExistence type="predicted"/>
<keyword evidence="3" id="KW-1185">Reference proteome</keyword>